<evidence type="ECO:0000313" key="3">
    <source>
        <dbReference type="RefSeq" id="XP_012942206.2"/>
    </source>
</evidence>
<keyword evidence="1" id="KW-1133">Transmembrane helix</keyword>
<name>A0ABM1A792_APLCA</name>
<feature type="transmembrane region" description="Helical" evidence="1">
    <location>
        <begin position="352"/>
        <end position="378"/>
    </location>
</feature>
<feature type="transmembrane region" description="Helical" evidence="1">
    <location>
        <begin position="309"/>
        <end position="332"/>
    </location>
</feature>
<organism evidence="2 3">
    <name type="scientific">Aplysia californica</name>
    <name type="common">California sea hare</name>
    <dbReference type="NCBI Taxonomy" id="6500"/>
    <lineage>
        <taxon>Eukaryota</taxon>
        <taxon>Metazoa</taxon>
        <taxon>Spiralia</taxon>
        <taxon>Lophotrochozoa</taxon>
        <taxon>Mollusca</taxon>
        <taxon>Gastropoda</taxon>
        <taxon>Heterobranchia</taxon>
        <taxon>Euthyneura</taxon>
        <taxon>Tectipleura</taxon>
        <taxon>Aplysiida</taxon>
        <taxon>Aplysioidea</taxon>
        <taxon>Aplysiidae</taxon>
        <taxon>Aplysia</taxon>
    </lineage>
</organism>
<protein>
    <submittedName>
        <fullName evidence="3">Uncharacterized protein LOC101848910</fullName>
    </submittedName>
</protein>
<sequence length="439" mass="50456">MDINGLLEQTWNNPPEPNNFGCARKALIPFFKLMQITGCYHEYRHFQELDKVTREKAKAAHNEDQKKKIQYPLDSPEGACYRRLSKYRQFEQKMITESYNGQGNIRIKAMMKSDENEDVQTCRGDMLYLYTVGVPDGTNQFEESGSYFKRLVDGWRKRTPNPLGHPESFLNRCAMVPSEATKDEVLQLGAKWDPEVGSEVNATTDASRSWFSAVFSDRVFSFLVVCILWANLFRCAIYVGGRETVDTFHVVACGSWYFMSASTCTVMFVTCAKKSYFREFFWKWGTIYTDPVTKQLGLHGVITTGFTKWVIAFQWGAILFNLFAIASIMIFSDYLFTDGMSKIFYITGQRSIPWLIASILVHFFVSCSWLSPTAFIVVMCHHIVQHFEALNMVIKLHVGAAKSRFPQHLALLRERHLAMCETVEVMDRCISKLSIFIYG</sequence>
<dbReference type="GeneID" id="101848910"/>
<feature type="transmembrane region" description="Helical" evidence="1">
    <location>
        <begin position="247"/>
        <end position="269"/>
    </location>
</feature>
<dbReference type="RefSeq" id="XP_012942206.2">
    <property type="nucleotide sequence ID" value="XM_013086752.2"/>
</dbReference>
<reference evidence="3" key="1">
    <citation type="submission" date="2025-08" db="UniProtKB">
        <authorList>
            <consortium name="RefSeq"/>
        </authorList>
    </citation>
    <scope>IDENTIFICATION</scope>
</reference>
<keyword evidence="1" id="KW-0472">Membrane</keyword>
<evidence type="ECO:0000313" key="2">
    <source>
        <dbReference type="Proteomes" id="UP000694888"/>
    </source>
</evidence>
<feature type="transmembrane region" description="Helical" evidence="1">
    <location>
        <begin position="219"/>
        <end position="241"/>
    </location>
</feature>
<evidence type="ECO:0000256" key="1">
    <source>
        <dbReference type="SAM" id="Phobius"/>
    </source>
</evidence>
<dbReference type="Proteomes" id="UP000694888">
    <property type="component" value="Unplaced"/>
</dbReference>
<keyword evidence="2" id="KW-1185">Reference proteome</keyword>
<accession>A0ABM1A792</accession>
<keyword evidence="1" id="KW-0812">Transmembrane</keyword>
<proteinExistence type="predicted"/>
<gene>
    <name evidence="3" type="primary">LOC101848910</name>
</gene>